<evidence type="ECO:0000256" key="1">
    <source>
        <dbReference type="SAM" id="MobiDB-lite"/>
    </source>
</evidence>
<sequence>MPEQSGHRSVFSRPGRSAGVTLGLVLLLLIVSAGQKAYRLSLPTDGWRTAAASDETPVFQENLLGLPSALRPGDHLLAVQGVPMPELMGWAVRLDPSPCTTRRGSGSSTRWSGRGQR</sequence>
<evidence type="ECO:0008006" key="3">
    <source>
        <dbReference type="Google" id="ProtNLM"/>
    </source>
</evidence>
<organism evidence="2">
    <name type="scientific">Deinococcus sonorensis KR-87</name>
    <dbReference type="NCBI Taxonomy" id="694439"/>
    <lineage>
        <taxon>Bacteria</taxon>
        <taxon>Thermotogati</taxon>
        <taxon>Deinococcota</taxon>
        <taxon>Deinococci</taxon>
        <taxon>Deinococcales</taxon>
        <taxon>Deinococcaceae</taxon>
        <taxon>Deinococcus</taxon>
    </lineage>
</organism>
<feature type="compositionally biased region" description="Low complexity" evidence="1">
    <location>
        <begin position="100"/>
        <end position="117"/>
    </location>
</feature>
<evidence type="ECO:0000313" key="2">
    <source>
        <dbReference type="EMBL" id="XBV84231.1"/>
    </source>
</evidence>
<dbReference type="RefSeq" id="WP_350242268.1">
    <property type="nucleotide sequence ID" value="NZ_CP158298.1"/>
</dbReference>
<proteinExistence type="predicted"/>
<gene>
    <name evidence="2" type="ORF">ABOD76_04015</name>
</gene>
<name>A0AAU7U707_9DEIO</name>
<keyword evidence="2" id="KW-0614">Plasmid</keyword>
<geneLocation type="plasmid" evidence="2">
    <name>pDson03</name>
</geneLocation>
<feature type="region of interest" description="Disordered" evidence="1">
    <location>
        <begin position="97"/>
        <end position="117"/>
    </location>
</feature>
<dbReference type="EMBL" id="CP158298">
    <property type="protein sequence ID" value="XBV84231.1"/>
    <property type="molecule type" value="Genomic_DNA"/>
</dbReference>
<reference evidence="2" key="1">
    <citation type="submission" date="2024-06" db="EMBL/GenBank/DDBJ databases">
        <title>Draft Genome Sequence of Deinococcus sonorensis Type Strain KR-87, a Biofilm Producing Representative of the Genus Deinococcus.</title>
        <authorList>
            <person name="Boren L.S."/>
            <person name="Grosso R.A."/>
            <person name="Hugenberg-Cox A.N."/>
            <person name="Hill J.T.E."/>
            <person name="Albert C.M."/>
            <person name="Tuohy J.M."/>
        </authorList>
    </citation>
    <scope>NUCLEOTIDE SEQUENCE</scope>
    <source>
        <strain evidence="2">KR-87</strain>
        <plasmid evidence="2">pDson03</plasmid>
    </source>
</reference>
<protein>
    <recommendedName>
        <fullName evidence="3">PDZ domain-containing protein</fullName>
    </recommendedName>
</protein>
<dbReference type="KEGG" id="dsc:ABOD76_04015"/>
<accession>A0AAU7U707</accession>
<dbReference type="AlphaFoldDB" id="A0AAU7U707"/>